<sequence length="246" mass="28988">MFLHESVNSISSYNDIVEKYSFVISDQLRDSHDGLLCPTTWQECVPYITEDIYRHLCDSELSDANSMQKLSFLCMDISEHINNRLDDQKEVVYCTPNDGEWSNFEYSQLCHLPVKQVFRKPLTEIYYISEQCSQWFQESYQDFHSDSLLTRIQFLINNPSLEKNNKENKKSYSHKTINLTISQETDVIFETAFDYNDKTNLQNLFQTEVDTLANPPKIFKNHKIPEVMLRPIYYGINILLSKRQSC</sequence>
<protein>
    <submittedName>
        <fullName evidence="1">Uncharacterized protein</fullName>
    </submittedName>
</protein>
<gene>
    <name evidence="1" type="ORF">EHSB41UT_00873</name>
</gene>
<reference evidence="1 2" key="1">
    <citation type="submission" date="2017-03" db="EMBL/GenBank/DDBJ databases">
        <authorList>
            <person name="Afonso C.L."/>
            <person name="Miller P.J."/>
            <person name="Scott M.A."/>
            <person name="Spackman E."/>
            <person name="Goraichik I."/>
            <person name="Dimitrov K.M."/>
            <person name="Suarez D.L."/>
            <person name="Swayne D.E."/>
        </authorList>
    </citation>
    <scope>NUCLEOTIDE SEQUENCE [LARGE SCALE GENOMIC DNA]</scope>
    <source>
        <strain evidence="1">SB41UT1</strain>
    </source>
</reference>
<dbReference type="EMBL" id="FWPT01000002">
    <property type="protein sequence ID" value="SMA38484.1"/>
    <property type="molecule type" value="Genomic_DNA"/>
</dbReference>
<evidence type="ECO:0000313" key="2">
    <source>
        <dbReference type="Proteomes" id="UP000196573"/>
    </source>
</evidence>
<keyword evidence="2" id="KW-1185">Reference proteome</keyword>
<dbReference type="RefSeq" id="WP_087107279.1">
    <property type="nucleotide sequence ID" value="NZ_CBCSCN010000001.1"/>
</dbReference>
<dbReference type="AlphaFoldDB" id="A0A1X7AFV4"/>
<evidence type="ECO:0000313" key="1">
    <source>
        <dbReference type="EMBL" id="SMA38484.1"/>
    </source>
</evidence>
<organism evidence="1 2">
    <name type="scientific">Parendozoicomonas haliclonae</name>
    <dbReference type="NCBI Taxonomy" id="1960125"/>
    <lineage>
        <taxon>Bacteria</taxon>
        <taxon>Pseudomonadati</taxon>
        <taxon>Pseudomonadota</taxon>
        <taxon>Gammaproteobacteria</taxon>
        <taxon>Oceanospirillales</taxon>
        <taxon>Endozoicomonadaceae</taxon>
        <taxon>Parendozoicomonas</taxon>
    </lineage>
</organism>
<proteinExistence type="predicted"/>
<name>A0A1X7AFV4_9GAMM</name>
<accession>A0A1X7AFV4</accession>
<dbReference type="Proteomes" id="UP000196573">
    <property type="component" value="Unassembled WGS sequence"/>
</dbReference>